<accession>A0A1N6X6R0</accession>
<evidence type="ECO:0000313" key="6">
    <source>
        <dbReference type="Proteomes" id="UP000186953"/>
    </source>
</evidence>
<name>A0A1N6X6R0_9FLAO</name>
<dbReference type="AlphaFoldDB" id="A0A1N6X6R0"/>
<evidence type="ECO:0000256" key="1">
    <source>
        <dbReference type="ARBA" id="ARBA00007401"/>
    </source>
</evidence>
<dbReference type="SUPFAM" id="SSF49785">
    <property type="entry name" value="Galactose-binding domain-like"/>
    <property type="match status" value="1"/>
</dbReference>
<dbReference type="GO" id="GO:0004553">
    <property type="term" value="F:hydrolase activity, hydrolyzing O-glycosyl compounds"/>
    <property type="evidence" value="ECO:0007669"/>
    <property type="project" value="InterPro"/>
</dbReference>
<dbReference type="InterPro" id="IPR051913">
    <property type="entry name" value="GH2_Domain-Containing"/>
</dbReference>
<dbReference type="InterPro" id="IPR006101">
    <property type="entry name" value="Glyco_hydro_2"/>
</dbReference>
<dbReference type="InterPro" id="IPR008979">
    <property type="entry name" value="Galactose-bd-like_sf"/>
</dbReference>
<feature type="domain" description="Fibronectin type-III" evidence="4">
    <location>
        <begin position="867"/>
        <end position="952"/>
    </location>
</feature>
<evidence type="ECO:0000256" key="3">
    <source>
        <dbReference type="ARBA" id="ARBA00023295"/>
    </source>
</evidence>
<reference evidence="6" key="1">
    <citation type="submission" date="2017-01" db="EMBL/GenBank/DDBJ databases">
        <authorList>
            <person name="Varghese N."/>
            <person name="Submissions S."/>
        </authorList>
    </citation>
    <scope>NUCLEOTIDE SEQUENCE [LARGE SCALE GENOMIC DNA]</scope>
    <source>
        <strain evidence="6">DSM 15366</strain>
    </source>
</reference>
<proteinExistence type="inferred from homology"/>
<keyword evidence="6" id="KW-1185">Reference proteome</keyword>
<dbReference type="SUPFAM" id="SSF49303">
    <property type="entry name" value="beta-Galactosidase/glucuronidase domain"/>
    <property type="match status" value="1"/>
</dbReference>
<dbReference type="InterPro" id="IPR036116">
    <property type="entry name" value="FN3_sf"/>
</dbReference>
<evidence type="ECO:0000256" key="2">
    <source>
        <dbReference type="ARBA" id="ARBA00022801"/>
    </source>
</evidence>
<dbReference type="InterPro" id="IPR006103">
    <property type="entry name" value="Glyco_hydro_2_cat"/>
</dbReference>
<evidence type="ECO:0000259" key="4">
    <source>
        <dbReference type="PROSITE" id="PS50853"/>
    </source>
</evidence>
<dbReference type="InterPro" id="IPR036156">
    <property type="entry name" value="Beta-gal/glucu_dom_sf"/>
</dbReference>
<organism evidence="5 6">
    <name type="scientific">Maribacter ulvicola</name>
    <dbReference type="NCBI Taxonomy" id="228959"/>
    <lineage>
        <taxon>Bacteria</taxon>
        <taxon>Pseudomonadati</taxon>
        <taxon>Bacteroidota</taxon>
        <taxon>Flavobacteriia</taxon>
        <taxon>Flavobacteriales</taxon>
        <taxon>Flavobacteriaceae</taxon>
        <taxon>Maribacter</taxon>
    </lineage>
</organism>
<sequence length="952" mass="108801">MPNKSSILKMKIPIFILIIYLVLTTLVTAQEINSISLNGDWQFKTDIYNQGVDDHWYKQLHDSSSWENIKVPGNWDLKNEHADYAGKAWYKKRFNIPANVNGKVLRLQFESVYNDAIVWINGKLVGENHLGFLSFEFDVSQHVRYGEENEITVLVDNTFKRGAIWNWGGIRRPVSIKVSNKIYIDYQHVTALPDLERGVAEIKIKVAVVNKDVKKRVAVLNSSIYFNDKIIAKSAVNQHKLIIEAGKTVYKTISYKIPKKLVKLWHFNQPNLYTHKSIITDIETPSNLDQRIDQFGIRDITVEGLQFKLNGEAIRPVGFNLVAEDRTTGNTLPLWRIKEDIDLMKSLGANMARLSHAPLPKQLLDYLDEKGIMTFEEVSLWGKDPMVDPDHSVPKEWLSKMIQEKFNHPSIIGWSVGNEIGGGRNPKIRDYVKTAILQAKKADPNRLALYVSDSAPDDENDAVEFSDMIMLNSYSNWGNRVDKTNKLHPNKPIFMSELGKELTSEDLNEGVIDITTILDELRNKPHTIGVSLWTFNDYRSFWQASPTWSTPPSQNRSWGIVDVFRQKKKAFGLFQKEYAPFTIAPLQHSKSTLTPGEDIVTTFKLRPRGINDFPSYQMQGYKLVWYVIDNKGKIVSGNFLTLPKMNPGDTEFIKDLKWKIPKNDGQYLKIKVIDPQNYTLFSSTVFTAKPPIPNIKEIHTGDGKTRIIFEKSPFITSVKANYGTKTLTKETIPTINDYIDIPRVGWGVSYKVQLTAINNFGESSTDIITLQPDKDELPPIIRNTAPSNNSFFVGYSVDKSDYLFDVKYGTKPNQYDKMITFKNVGVSQIPHLENGKIYYYRMRRRVQWGFTSEWSHEIKVIPDGGLLPKPPIVKGILREGDKALITIEPVYKAIGYHLSVREVNSNINRDIYFSSAQTETLLVENLNRKKKYHYSITSINSNGNSQAVQINE</sequence>
<dbReference type="Proteomes" id="UP000186953">
    <property type="component" value="Unassembled WGS sequence"/>
</dbReference>
<evidence type="ECO:0000313" key="5">
    <source>
        <dbReference type="EMBL" id="SIQ97931.1"/>
    </source>
</evidence>
<dbReference type="SUPFAM" id="SSF49265">
    <property type="entry name" value="Fibronectin type III"/>
    <property type="match status" value="1"/>
</dbReference>
<protein>
    <submittedName>
        <fullName evidence="5">Beta-galactosidase</fullName>
    </submittedName>
</protein>
<dbReference type="InterPro" id="IPR006104">
    <property type="entry name" value="Glyco_hydro_2_N"/>
</dbReference>
<keyword evidence="3" id="KW-0326">Glycosidase</keyword>
<dbReference type="Gene3D" id="2.60.120.260">
    <property type="entry name" value="Galactose-binding domain-like"/>
    <property type="match status" value="1"/>
</dbReference>
<dbReference type="GO" id="GO:0005975">
    <property type="term" value="P:carbohydrate metabolic process"/>
    <property type="evidence" value="ECO:0007669"/>
    <property type="project" value="InterPro"/>
</dbReference>
<dbReference type="PROSITE" id="PS50853">
    <property type="entry name" value="FN3"/>
    <property type="match status" value="1"/>
</dbReference>
<dbReference type="Gene3D" id="2.60.40.10">
    <property type="entry name" value="Immunoglobulins"/>
    <property type="match status" value="1"/>
</dbReference>
<dbReference type="InterPro" id="IPR003961">
    <property type="entry name" value="FN3_dom"/>
</dbReference>
<dbReference type="Gene3D" id="3.20.20.80">
    <property type="entry name" value="Glycosidases"/>
    <property type="match status" value="1"/>
</dbReference>
<dbReference type="Pfam" id="PF02837">
    <property type="entry name" value="Glyco_hydro_2_N"/>
    <property type="match status" value="1"/>
</dbReference>
<dbReference type="InterPro" id="IPR017853">
    <property type="entry name" value="GH"/>
</dbReference>
<dbReference type="PANTHER" id="PTHR42732:SF1">
    <property type="entry name" value="BETA-MANNOSIDASE"/>
    <property type="match status" value="1"/>
</dbReference>
<comment type="similarity">
    <text evidence="1">Belongs to the glycosyl hydrolase 2 family.</text>
</comment>
<keyword evidence="2" id="KW-0378">Hydrolase</keyword>
<dbReference type="EMBL" id="FTMA01000005">
    <property type="protein sequence ID" value="SIQ97931.1"/>
    <property type="molecule type" value="Genomic_DNA"/>
</dbReference>
<dbReference type="STRING" id="228959.SAMN05421797_1055"/>
<dbReference type="Pfam" id="PF02836">
    <property type="entry name" value="Glyco_hydro_2_C"/>
    <property type="match status" value="1"/>
</dbReference>
<dbReference type="PANTHER" id="PTHR42732">
    <property type="entry name" value="BETA-GALACTOSIDASE"/>
    <property type="match status" value="1"/>
</dbReference>
<gene>
    <name evidence="5" type="ORF">SAMN05421797_1055</name>
</gene>
<dbReference type="SUPFAM" id="SSF51445">
    <property type="entry name" value="(Trans)glycosidases"/>
    <property type="match status" value="1"/>
</dbReference>
<dbReference type="InterPro" id="IPR013783">
    <property type="entry name" value="Ig-like_fold"/>
</dbReference>
<dbReference type="PRINTS" id="PR00132">
    <property type="entry name" value="GLHYDRLASE2"/>
</dbReference>